<dbReference type="EMBL" id="BARW01018425">
    <property type="protein sequence ID" value="GAI98805.1"/>
    <property type="molecule type" value="Genomic_DNA"/>
</dbReference>
<protein>
    <submittedName>
        <fullName evidence="1">Uncharacterized protein</fullName>
    </submittedName>
</protein>
<proteinExistence type="predicted"/>
<accession>X1UFZ6</accession>
<gene>
    <name evidence="1" type="ORF">S12H4_31542</name>
</gene>
<organism evidence="1">
    <name type="scientific">marine sediment metagenome</name>
    <dbReference type="NCBI Taxonomy" id="412755"/>
    <lineage>
        <taxon>unclassified sequences</taxon>
        <taxon>metagenomes</taxon>
        <taxon>ecological metagenomes</taxon>
    </lineage>
</organism>
<sequence>CDKLDKWYEEKRNVSEDYKKLFPDIKGGKLRDVEGISFYINSQHTKSEGEGYIYDVYFSRD</sequence>
<reference evidence="1" key="1">
    <citation type="journal article" date="2014" name="Front. Microbiol.">
        <title>High frequency of phylogenetically diverse reductive dehalogenase-homologous genes in deep subseafloor sedimentary metagenomes.</title>
        <authorList>
            <person name="Kawai M."/>
            <person name="Futagami T."/>
            <person name="Toyoda A."/>
            <person name="Takaki Y."/>
            <person name="Nishi S."/>
            <person name="Hori S."/>
            <person name="Arai W."/>
            <person name="Tsubouchi T."/>
            <person name="Morono Y."/>
            <person name="Uchiyama I."/>
            <person name="Ito T."/>
            <person name="Fujiyama A."/>
            <person name="Inagaki F."/>
            <person name="Takami H."/>
        </authorList>
    </citation>
    <scope>NUCLEOTIDE SEQUENCE</scope>
    <source>
        <strain evidence="1">Expedition CK06-06</strain>
    </source>
</reference>
<feature type="non-terminal residue" evidence="1">
    <location>
        <position position="1"/>
    </location>
</feature>
<evidence type="ECO:0000313" key="1">
    <source>
        <dbReference type="EMBL" id="GAI98805.1"/>
    </source>
</evidence>
<name>X1UFZ6_9ZZZZ</name>
<comment type="caution">
    <text evidence="1">The sequence shown here is derived from an EMBL/GenBank/DDBJ whole genome shotgun (WGS) entry which is preliminary data.</text>
</comment>
<dbReference type="AlphaFoldDB" id="X1UFZ6"/>